<dbReference type="AlphaFoldDB" id="A0A935N297"/>
<accession>A0A935N297</accession>
<evidence type="ECO:0000313" key="2">
    <source>
        <dbReference type="EMBL" id="MBK7416660.1"/>
    </source>
</evidence>
<feature type="signal peptide" evidence="1">
    <location>
        <begin position="1"/>
        <end position="23"/>
    </location>
</feature>
<evidence type="ECO:0000313" key="3">
    <source>
        <dbReference type="Proteomes" id="UP000739411"/>
    </source>
</evidence>
<name>A0A935N297_9RHOO</name>
<dbReference type="CDD" id="cd02951">
    <property type="entry name" value="SoxW"/>
    <property type="match status" value="1"/>
</dbReference>
<keyword evidence="1" id="KW-0732">Signal</keyword>
<gene>
    <name evidence="2" type="ORF">IPJ38_17720</name>
</gene>
<dbReference type="InterPro" id="IPR036249">
    <property type="entry name" value="Thioredoxin-like_sf"/>
</dbReference>
<protein>
    <submittedName>
        <fullName evidence="2">Thioredoxin family protein</fullName>
    </submittedName>
</protein>
<comment type="caution">
    <text evidence="2">The sequence shown here is derived from an EMBL/GenBank/DDBJ whole genome shotgun (WGS) entry which is preliminary data.</text>
</comment>
<reference evidence="2 3" key="1">
    <citation type="submission" date="2020-10" db="EMBL/GenBank/DDBJ databases">
        <title>Connecting structure to function with the recovery of over 1000 high-quality activated sludge metagenome-assembled genomes encoding full-length rRNA genes using long-read sequencing.</title>
        <authorList>
            <person name="Singleton C.M."/>
            <person name="Petriglieri F."/>
            <person name="Kristensen J.M."/>
            <person name="Kirkegaard R.H."/>
            <person name="Michaelsen T.Y."/>
            <person name="Andersen M.H."/>
            <person name="Karst S.M."/>
            <person name="Dueholm M.S."/>
            <person name="Nielsen P.H."/>
            <person name="Albertsen M."/>
        </authorList>
    </citation>
    <scope>NUCLEOTIDE SEQUENCE [LARGE SCALE GENOMIC DNA]</scope>
    <source>
        <strain evidence="2">EsbW_18-Q3-R4-48_BATAC.463</strain>
    </source>
</reference>
<dbReference type="InterPro" id="IPR041737">
    <property type="entry name" value="SoxW"/>
</dbReference>
<feature type="chain" id="PRO_5037887738" evidence="1">
    <location>
        <begin position="24"/>
        <end position="160"/>
    </location>
</feature>
<dbReference type="Pfam" id="PF13899">
    <property type="entry name" value="Thioredoxin_7"/>
    <property type="match status" value="1"/>
</dbReference>
<dbReference type="Gene3D" id="3.40.30.10">
    <property type="entry name" value="Glutaredoxin"/>
    <property type="match status" value="1"/>
</dbReference>
<sequence>MAHTLARLSLISLLLLGSGPLLAKGNDLPLAADLRSEVEIARKQGGPLVIIYSRRDCKYCETVKRDYLKPLINNPRYRDHVLIRQINQDGDAALRDFQGNPTNHTAFTASEKVKLVPVVAFYGPNGRRLADPIIGARLPDFYQSYLEEALDRSIGELNKR</sequence>
<dbReference type="SUPFAM" id="SSF52833">
    <property type="entry name" value="Thioredoxin-like"/>
    <property type="match status" value="1"/>
</dbReference>
<dbReference type="EMBL" id="JADJMS010000046">
    <property type="protein sequence ID" value="MBK7416660.1"/>
    <property type="molecule type" value="Genomic_DNA"/>
</dbReference>
<organism evidence="2 3">
    <name type="scientific">Candidatus Dechloromonas phosphorivorans</name>
    <dbReference type="NCBI Taxonomy" id="2899244"/>
    <lineage>
        <taxon>Bacteria</taxon>
        <taxon>Pseudomonadati</taxon>
        <taxon>Pseudomonadota</taxon>
        <taxon>Betaproteobacteria</taxon>
        <taxon>Rhodocyclales</taxon>
        <taxon>Azonexaceae</taxon>
        <taxon>Dechloromonas</taxon>
    </lineage>
</organism>
<proteinExistence type="predicted"/>
<evidence type="ECO:0000256" key="1">
    <source>
        <dbReference type="SAM" id="SignalP"/>
    </source>
</evidence>
<dbReference type="Proteomes" id="UP000739411">
    <property type="component" value="Unassembled WGS sequence"/>
</dbReference>